<dbReference type="AlphaFoldDB" id="A0A1M6P4S6"/>
<sequence>MEQMDRKTYWREVRKRTAWLLVVWFFVGYVLSIFLVEPLNTLKIAGVPMGFWMAQQGSIMIFILLILAYAIMMSKLDRAAGVEEEAGTTAPPSQAH</sequence>
<dbReference type="OrthoDB" id="9797746at2"/>
<evidence type="ECO:0000313" key="4">
    <source>
        <dbReference type="Proteomes" id="UP000185812"/>
    </source>
</evidence>
<dbReference type="Pfam" id="PF13937">
    <property type="entry name" value="DUF4212"/>
    <property type="match status" value="1"/>
</dbReference>
<evidence type="ECO:0000256" key="1">
    <source>
        <dbReference type="SAM" id="Phobius"/>
    </source>
</evidence>
<keyword evidence="1" id="KW-1133">Transmembrane helix</keyword>
<organism evidence="3 4">
    <name type="scientific">Rhodothermus profundi</name>
    <dbReference type="NCBI Taxonomy" id="633813"/>
    <lineage>
        <taxon>Bacteria</taxon>
        <taxon>Pseudomonadati</taxon>
        <taxon>Rhodothermota</taxon>
        <taxon>Rhodothermia</taxon>
        <taxon>Rhodothermales</taxon>
        <taxon>Rhodothermaceae</taxon>
        <taxon>Rhodothermus</taxon>
    </lineage>
</organism>
<dbReference type="Proteomes" id="UP000185812">
    <property type="component" value="Unassembled WGS sequence"/>
</dbReference>
<dbReference type="EMBL" id="FRAU01000001">
    <property type="protein sequence ID" value="SHK02969.1"/>
    <property type="molecule type" value="Genomic_DNA"/>
</dbReference>
<protein>
    <submittedName>
        <fullName evidence="3">Putative solute:sodium symporter small subunit</fullName>
    </submittedName>
</protein>
<gene>
    <name evidence="3" type="ORF">SAMN04488087_0032</name>
</gene>
<name>A0A1M6P4S6_9BACT</name>
<dbReference type="InterPro" id="IPR019886">
    <property type="entry name" value="Na_symporter_ssu"/>
</dbReference>
<dbReference type="STRING" id="633813.SAMN04488087_0032"/>
<dbReference type="NCBIfam" id="TIGR03647">
    <property type="entry name" value="Na_symport_sm"/>
    <property type="match status" value="1"/>
</dbReference>
<accession>A0A1M6P4S6</accession>
<feature type="transmembrane region" description="Helical" evidence="1">
    <location>
        <begin position="51"/>
        <end position="71"/>
    </location>
</feature>
<feature type="transmembrane region" description="Helical" evidence="1">
    <location>
        <begin position="20"/>
        <end position="39"/>
    </location>
</feature>
<proteinExistence type="predicted"/>
<feature type="domain" description="Sodium symporter small subunit" evidence="2">
    <location>
        <begin position="7"/>
        <end position="82"/>
    </location>
</feature>
<evidence type="ECO:0000313" key="3">
    <source>
        <dbReference type="EMBL" id="SHK02969.1"/>
    </source>
</evidence>
<evidence type="ECO:0000259" key="2">
    <source>
        <dbReference type="Pfam" id="PF13937"/>
    </source>
</evidence>
<keyword evidence="1" id="KW-0812">Transmembrane</keyword>
<reference evidence="4" key="1">
    <citation type="submission" date="2016-11" db="EMBL/GenBank/DDBJ databases">
        <authorList>
            <person name="Varghese N."/>
            <person name="Submissions S."/>
        </authorList>
    </citation>
    <scope>NUCLEOTIDE SEQUENCE [LARGE SCALE GENOMIC DNA]</scope>
    <source>
        <strain evidence="4">DSM 22212</strain>
    </source>
</reference>
<keyword evidence="4" id="KW-1185">Reference proteome</keyword>
<dbReference type="RefSeq" id="WP_072713805.1">
    <property type="nucleotide sequence ID" value="NZ_FRAU01000001.1"/>
</dbReference>
<keyword evidence="1" id="KW-0472">Membrane</keyword>